<evidence type="ECO:0000313" key="2">
    <source>
        <dbReference type="Proteomes" id="UP001162992"/>
    </source>
</evidence>
<sequence>MESSSAIQHDHTSMQIAEPNKKKSTGFTCTRYFDALWFCYSPVYQMTEYYRDGTFDNCRGKWKDLFDCLSLKTKPLSKAQAIMEEREKSKPHIWQFRTPEEASDHWKEDFGHLEE</sequence>
<reference evidence="2" key="1">
    <citation type="journal article" date="2024" name="Proc. Natl. Acad. Sci. U.S.A.">
        <title>Extraordinary preservation of gene collinearity over three hundred million years revealed in homosporous lycophytes.</title>
        <authorList>
            <person name="Li C."/>
            <person name="Wickell D."/>
            <person name="Kuo L.Y."/>
            <person name="Chen X."/>
            <person name="Nie B."/>
            <person name="Liao X."/>
            <person name="Peng D."/>
            <person name="Ji J."/>
            <person name="Jenkins J."/>
            <person name="Williams M."/>
            <person name="Shu S."/>
            <person name="Plott C."/>
            <person name="Barry K."/>
            <person name="Rajasekar S."/>
            <person name="Grimwood J."/>
            <person name="Han X."/>
            <person name="Sun S."/>
            <person name="Hou Z."/>
            <person name="He W."/>
            <person name="Dai G."/>
            <person name="Sun C."/>
            <person name="Schmutz J."/>
            <person name="Leebens-Mack J.H."/>
            <person name="Li F.W."/>
            <person name="Wang L."/>
        </authorList>
    </citation>
    <scope>NUCLEOTIDE SEQUENCE [LARGE SCALE GENOMIC DNA]</scope>
    <source>
        <strain evidence="2">cv. PW_Plant_1</strain>
    </source>
</reference>
<proteinExistence type="predicted"/>
<gene>
    <name evidence="1" type="ORF">O6H91_18G015300</name>
</gene>
<dbReference type="Proteomes" id="UP001162992">
    <property type="component" value="Chromosome 18"/>
</dbReference>
<dbReference type="EMBL" id="CM055109">
    <property type="protein sequence ID" value="KAJ7522514.1"/>
    <property type="molecule type" value="Genomic_DNA"/>
</dbReference>
<name>A0ACC2AYE3_DIPCM</name>
<keyword evidence="2" id="KW-1185">Reference proteome</keyword>
<organism evidence="1 2">
    <name type="scientific">Diphasiastrum complanatum</name>
    <name type="common">Issler's clubmoss</name>
    <name type="synonym">Lycopodium complanatum</name>
    <dbReference type="NCBI Taxonomy" id="34168"/>
    <lineage>
        <taxon>Eukaryota</taxon>
        <taxon>Viridiplantae</taxon>
        <taxon>Streptophyta</taxon>
        <taxon>Embryophyta</taxon>
        <taxon>Tracheophyta</taxon>
        <taxon>Lycopodiopsida</taxon>
        <taxon>Lycopodiales</taxon>
        <taxon>Lycopodiaceae</taxon>
        <taxon>Lycopodioideae</taxon>
        <taxon>Diphasiastrum</taxon>
    </lineage>
</organism>
<accession>A0ACC2AYE3</accession>
<comment type="caution">
    <text evidence="1">The sequence shown here is derived from an EMBL/GenBank/DDBJ whole genome shotgun (WGS) entry which is preliminary data.</text>
</comment>
<protein>
    <submittedName>
        <fullName evidence="1">Uncharacterized protein</fullName>
    </submittedName>
</protein>
<evidence type="ECO:0000313" key="1">
    <source>
        <dbReference type="EMBL" id="KAJ7522514.1"/>
    </source>
</evidence>